<evidence type="ECO:0000313" key="18">
    <source>
        <dbReference type="EMBL" id="RGR94842.1"/>
    </source>
</evidence>
<protein>
    <recommendedName>
        <fullName evidence="14">ATP synthase subunit alpha</fullName>
        <ecNumber evidence="14">7.1.2.2</ecNumber>
    </recommendedName>
    <alternativeName>
        <fullName evidence="14">ATP synthase F1 sector subunit alpha</fullName>
    </alternativeName>
    <alternativeName>
        <fullName evidence="14">F-ATPase subunit alpha</fullName>
    </alternativeName>
</protein>
<sequence length="530" mass="57600">MPENTIKPSEVSEVLLRQLQGIDNSLKFDEVGTVLQVSDGVARIYGLRNAEANELLQFENGIMGTVMNLEEDNVGAVLLGPTDQIKEGMIVKRTKRIASINVGESMLGRVIDPLGVPLDGRGEIGGELFEMPLERKAPGVIFRQPVTEPLQTGLKAIDAMIPIGRGQRELIIGDRQTGKTAIAIDTIINQRANYEAGNPVYCIYVAVGQKGSTVASLVNALREKGAMDYTVVVAATASDPAAMQYFAPFAGAAIGEYFRDTGRHALVVYDDLSKQAVAYREVSLILRRPSGREAYPGDIFYLHSRLLERAAKIISQQEVAEQMNDLPPSLKGKVKAGGSLTALPIIETQAGDVSAYIPTNVISITDGQIFLETDLFNQGFRPAINVGISVSRVGGSAQIKSMKKVAGTLKIDQAQYRELEAFSKFSSDMDPVTAMAIDRGRKNNQLLIQPQYSPMPVGEQIAILYCGTHSLMRDIPISKVRAFQDTFLTNMRANHQADVLDVLASGKINDEVTALIEKVAAETAGQYKER</sequence>
<comment type="subunit">
    <text evidence="13">F-type ATPases have 2 components, CF(1) - the catalytic core - and CF(0) - the membrane proton channel. CF(1) has five subunits: alpha(3), beta(3), gamma(1), delta(1), epsilon(1). CF(0) has four main subunits: a(1), b(1), b'(1) and c(9-12).</text>
</comment>
<comment type="similarity">
    <text evidence="3 14">Belongs to the ATPase alpha/beta chains family.</text>
</comment>
<evidence type="ECO:0000256" key="3">
    <source>
        <dbReference type="ARBA" id="ARBA00008936"/>
    </source>
</evidence>
<dbReference type="SUPFAM" id="SSF47917">
    <property type="entry name" value="C-terminal domain of alpha and beta subunits of F1 ATP synthase"/>
    <property type="match status" value="1"/>
</dbReference>
<evidence type="ECO:0000256" key="1">
    <source>
        <dbReference type="ARBA" id="ARBA00003784"/>
    </source>
</evidence>
<keyword evidence="7 14" id="KW-0067">ATP-binding</keyword>
<dbReference type="GeneID" id="79859510"/>
<dbReference type="GO" id="GO:0016787">
    <property type="term" value="F:hydrolase activity"/>
    <property type="evidence" value="ECO:0007669"/>
    <property type="project" value="UniProtKB-KW"/>
</dbReference>
<evidence type="ECO:0000256" key="6">
    <source>
        <dbReference type="ARBA" id="ARBA00022781"/>
    </source>
</evidence>
<evidence type="ECO:0000256" key="14">
    <source>
        <dbReference type="HAMAP-Rule" id="MF_01346"/>
    </source>
</evidence>
<dbReference type="CDD" id="cd18116">
    <property type="entry name" value="ATP-synt_F1_alpha_N"/>
    <property type="match status" value="1"/>
</dbReference>
<dbReference type="Gene3D" id="1.20.150.20">
    <property type="entry name" value="ATP synthase alpha/beta chain, C-terminal domain"/>
    <property type="match status" value="1"/>
</dbReference>
<keyword evidence="14" id="KW-1003">Cell membrane</keyword>
<dbReference type="InterPro" id="IPR000194">
    <property type="entry name" value="ATPase_F1/V1/A1_a/bsu_nucl-bd"/>
</dbReference>
<comment type="catalytic activity">
    <reaction evidence="14">
        <text>ATP + H2O + 4 H(+)(in) = ADP + phosphate + 5 H(+)(out)</text>
        <dbReference type="Rhea" id="RHEA:57720"/>
        <dbReference type="ChEBI" id="CHEBI:15377"/>
        <dbReference type="ChEBI" id="CHEBI:15378"/>
        <dbReference type="ChEBI" id="CHEBI:30616"/>
        <dbReference type="ChEBI" id="CHEBI:43474"/>
        <dbReference type="ChEBI" id="CHEBI:456216"/>
        <dbReference type="EC" id="7.1.2.2"/>
    </reaction>
</comment>
<evidence type="ECO:0000313" key="19">
    <source>
        <dbReference type="Proteomes" id="UP000285864"/>
    </source>
</evidence>
<dbReference type="FunFam" id="3.40.50.300:FF:000002">
    <property type="entry name" value="ATP synthase subunit alpha"/>
    <property type="match status" value="1"/>
</dbReference>
<dbReference type="InterPro" id="IPR038376">
    <property type="entry name" value="ATP_synth_asu_C_sf"/>
</dbReference>
<evidence type="ECO:0000256" key="4">
    <source>
        <dbReference type="ARBA" id="ARBA00022448"/>
    </source>
</evidence>
<dbReference type="InterPro" id="IPR020003">
    <property type="entry name" value="ATPase_a/bsu_AS"/>
</dbReference>
<feature type="binding site" evidence="14">
    <location>
        <begin position="173"/>
        <end position="180"/>
    </location>
    <ligand>
        <name>ATP</name>
        <dbReference type="ChEBI" id="CHEBI:30616"/>
    </ligand>
</feature>
<dbReference type="FunFam" id="2.40.30.20:FF:000001">
    <property type="entry name" value="ATP synthase subunit alpha"/>
    <property type="match status" value="1"/>
</dbReference>
<evidence type="ECO:0000256" key="2">
    <source>
        <dbReference type="ARBA" id="ARBA00004170"/>
    </source>
</evidence>
<dbReference type="HAMAP" id="MF_01346">
    <property type="entry name" value="ATP_synth_alpha_bact"/>
    <property type="match status" value="1"/>
</dbReference>
<keyword evidence="11 14" id="KW-0139">CF(1)</keyword>
<keyword evidence="19" id="KW-1185">Reference proteome</keyword>
<keyword evidence="5 14" id="KW-0547">Nucleotide-binding</keyword>
<evidence type="ECO:0000259" key="17">
    <source>
        <dbReference type="Pfam" id="PF02874"/>
    </source>
</evidence>
<dbReference type="InterPro" id="IPR036121">
    <property type="entry name" value="ATPase_F1/V1/A1_a/bsu_N_sf"/>
</dbReference>
<dbReference type="Pfam" id="PF00306">
    <property type="entry name" value="ATP-synt_ab_C"/>
    <property type="match status" value="1"/>
</dbReference>
<dbReference type="Pfam" id="PF00006">
    <property type="entry name" value="ATP-synt_ab"/>
    <property type="match status" value="1"/>
</dbReference>
<dbReference type="RefSeq" id="WP_007570470.1">
    <property type="nucleotide sequence ID" value="NZ_CABKNL010000020.1"/>
</dbReference>
<dbReference type="CDD" id="cd18113">
    <property type="entry name" value="ATP-synt_F1_alpha_C"/>
    <property type="match status" value="1"/>
</dbReference>
<evidence type="ECO:0000256" key="13">
    <source>
        <dbReference type="ARBA" id="ARBA00026013"/>
    </source>
</evidence>
<dbReference type="Proteomes" id="UP000285864">
    <property type="component" value="Unassembled WGS sequence"/>
</dbReference>
<comment type="subcellular location">
    <subcellularLocation>
        <location evidence="14">Cell membrane</location>
        <topology evidence="14">Peripheral membrane protein</topology>
    </subcellularLocation>
    <subcellularLocation>
        <location evidence="2">Membrane</location>
        <topology evidence="2">Peripheral membrane protein</topology>
    </subcellularLocation>
</comment>
<keyword evidence="9 14" id="KW-0406">Ion transport</keyword>
<accession>A0A412GJ31</accession>
<dbReference type="SUPFAM" id="SSF50615">
    <property type="entry name" value="N-terminal domain of alpha and beta subunits of F1 ATP synthase"/>
    <property type="match status" value="1"/>
</dbReference>
<dbReference type="SUPFAM" id="SSF52540">
    <property type="entry name" value="P-loop containing nucleoside triphosphate hydrolases"/>
    <property type="match status" value="1"/>
</dbReference>
<dbReference type="Gene3D" id="3.40.50.300">
    <property type="entry name" value="P-loop containing nucleotide triphosphate hydrolases"/>
    <property type="match status" value="1"/>
</dbReference>
<dbReference type="GO" id="GO:0046933">
    <property type="term" value="F:proton-transporting ATP synthase activity, rotational mechanism"/>
    <property type="evidence" value="ECO:0007669"/>
    <property type="project" value="UniProtKB-UniRule"/>
</dbReference>
<dbReference type="InterPro" id="IPR027417">
    <property type="entry name" value="P-loop_NTPase"/>
</dbReference>
<dbReference type="InterPro" id="IPR023366">
    <property type="entry name" value="ATP_synth_asu-like_sf"/>
</dbReference>
<evidence type="ECO:0000256" key="5">
    <source>
        <dbReference type="ARBA" id="ARBA00022741"/>
    </source>
</evidence>
<dbReference type="Gene3D" id="2.40.30.20">
    <property type="match status" value="1"/>
</dbReference>
<feature type="domain" description="ATP synthase alpha subunit C-terminal" evidence="16">
    <location>
        <begin position="398"/>
        <end position="522"/>
    </location>
</feature>
<dbReference type="CDD" id="cd01132">
    <property type="entry name" value="F1-ATPase_alpha_CD"/>
    <property type="match status" value="1"/>
</dbReference>
<dbReference type="FunFam" id="1.20.150.20:FF:000001">
    <property type="entry name" value="ATP synthase subunit alpha"/>
    <property type="match status" value="1"/>
</dbReference>
<keyword evidence="10 14" id="KW-0472">Membrane</keyword>
<dbReference type="GO" id="GO:0045259">
    <property type="term" value="C:proton-transporting ATP synthase complex"/>
    <property type="evidence" value="ECO:0007669"/>
    <property type="project" value="UniProtKB-KW"/>
</dbReference>
<name>A0A412GJ31_9BACT</name>
<evidence type="ECO:0000256" key="10">
    <source>
        <dbReference type="ARBA" id="ARBA00023136"/>
    </source>
</evidence>
<dbReference type="PROSITE" id="PS00152">
    <property type="entry name" value="ATPASE_ALPHA_BETA"/>
    <property type="match status" value="1"/>
</dbReference>
<keyword evidence="12 14" id="KW-0066">ATP synthesis</keyword>
<dbReference type="PANTHER" id="PTHR48082:SF2">
    <property type="entry name" value="ATP SYNTHASE SUBUNIT ALPHA, MITOCHONDRIAL"/>
    <property type="match status" value="1"/>
</dbReference>
<comment type="caution">
    <text evidence="18">The sequence shown here is derived from an EMBL/GenBank/DDBJ whole genome shotgun (WGS) entry which is preliminary data.</text>
</comment>
<dbReference type="EMBL" id="QRUU01000041">
    <property type="protein sequence ID" value="RGR94842.1"/>
    <property type="molecule type" value="Genomic_DNA"/>
</dbReference>
<keyword evidence="4 14" id="KW-0813">Transport</keyword>
<evidence type="ECO:0000256" key="12">
    <source>
        <dbReference type="ARBA" id="ARBA00023310"/>
    </source>
</evidence>
<evidence type="ECO:0000259" key="16">
    <source>
        <dbReference type="Pfam" id="PF00306"/>
    </source>
</evidence>
<dbReference type="InterPro" id="IPR033732">
    <property type="entry name" value="ATP_synth_F1_a_nt-bd_dom"/>
</dbReference>
<evidence type="ECO:0000256" key="8">
    <source>
        <dbReference type="ARBA" id="ARBA00022967"/>
    </source>
</evidence>
<evidence type="ECO:0000259" key="15">
    <source>
        <dbReference type="Pfam" id="PF00006"/>
    </source>
</evidence>
<gene>
    <name evidence="14" type="primary">atpA</name>
    <name evidence="18" type="ORF">DWY20_09730</name>
</gene>
<dbReference type="NCBIfam" id="NF009884">
    <property type="entry name" value="PRK13343.1"/>
    <property type="match status" value="1"/>
</dbReference>
<dbReference type="InterPro" id="IPR005294">
    <property type="entry name" value="ATP_synth_F1_asu"/>
</dbReference>
<feature type="domain" description="ATPase F1/V1/A1 complex alpha/beta subunit nucleotide-binding" evidence="15">
    <location>
        <begin position="153"/>
        <end position="391"/>
    </location>
</feature>
<dbReference type="EC" id="7.1.2.2" evidence="14"/>
<keyword evidence="8 14" id="KW-1278">Translocase</keyword>
<proteinExistence type="inferred from homology"/>
<keyword evidence="6 14" id="KW-0375">Hydrogen ion transport</keyword>
<dbReference type="InterPro" id="IPR000793">
    <property type="entry name" value="ATP_synth_asu_C"/>
</dbReference>
<feature type="domain" description="ATPase F1/V1/A1 complex alpha/beta subunit N-terminal" evidence="17">
    <location>
        <begin position="30"/>
        <end position="94"/>
    </location>
</feature>
<dbReference type="PANTHER" id="PTHR48082">
    <property type="entry name" value="ATP SYNTHASE SUBUNIT ALPHA, MITOCHONDRIAL"/>
    <property type="match status" value="1"/>
</dbReference>
<dbReference type="InterPro" id="IPR004100">
    <property type="entry name" value="ATPase_F1/V1/A1_a/bsu_N"/>
</dbReference>
<dbReference type="GO" id="GO:0043531">
    <property type="term" value="F:ADP binding"/>
    <property type="evidence" value="ECO:0007669"/>
    <property type="project" value="TreeGrafter"/>
</dbReference>
<evidence type="ECO:0000256" key="9">
    <source>
        <dbReference type="ARBA" id="ARBA00023065"/>
    </source>
</evidence>
<keyword evidence="18" id="KW-0378">Hydrolase</keyword>
<evidence type="ECO:0000256" key="7">
    <source>
        <dbReference type="ARBA" id="ARBA00022840"/>
    </source>
</evidence>
<organism evidence="18 19">
    <name type="scientific">Phocaeicola coprocola</name>
    <dbReference type="NCBI Taxonomy" id="310298"/>
    <lineage>
        <taxon>Bacteria</taxon>
        <taxon>Pseudomonadati</taxon>
        <taxon>Bacteroidota</taxon>
        <taxon>Bacteroidia</taxon>
        <taxon>Bacteroidales</taxon>
        <taxon>Bacteroidaceae</taxon>
        <taxon>Phocaeicola</taxon>
    </lineage>
</organism>
<feature type="site" description="Required for activity" evidence="14">
    <location>
        <position position="389"/>
    </location>
</feature>
<dbReference type="Pfam" id="PF02874">
    <property type="entry name" value="ATP-synt_ab_N"/>
    <property type="match status" value="1"/>
</dbReference>
<comment type="function">
    <text evidence="1 14">Produces ATP from ADP in the presence of a proton gradient across the membrane. The alpha chain is a regulatory subunit.</text>
</comment>
<evidence type="ECO:0000256" key="11">
    <source>
        <dbReference type="ARBA" id="ARBA00023196"/>
    </source>
</evidence>
<dbReference type="GO" id="GO:0005524">
    <property type="term" value="F:ATP binding"/>
    <property type="evidence" value="ECO:0007669"/>
    <property type="project" value="UniProtKB-UniRule"/>
</dbReference>
<dbReference type="NCBIfam" id="TIGR00962">
    <property type="entry name" value="atpA"/>
    <property type="match status" value="1"/>
</dbReference>
<dbReference type="GO" id="GO:0005886">
    <property type="term" value="C:plasma membrane"/>
    <property type="evidence" value="ECO:0007669"/>
    <property type="project" value="UniProtKB-SubCell"/>
</dbReference>
<dbReference type="AlphaFoldDB" id="A0A412GJ31"/>
<reference evidence="18 19" key="1">
    <citation type="submission" date="2018-08" db="EMBL/GenBank/DDBJ databases">
        <title>A genome reference for cultivated species of the human gut microbiota.</title>
        <authorList>
            <person name="Zou Y."/>
            <person name="Xue W."/>
            <person name="Luo G."/>
        </authorList>
    </citation>
    <scope>NUCLEOTIDE SEQUENCE [LARGE SCALE GENOMIC DNA]</scope>
    <source>
        <strain evidence="18 19">AF24-2</strain>
    </source>
</reference>